<dbReference type="EMBL" id="CP128399">
    <property type="protein sequence ID" value="WJW67048.1"/>
    <property type="molecule type" value="Genomic_DNA"/>
</dbReference>
<dbReference type="PANTHER" id="PTHR10953:SF102">
    <property type="entry name" value="ADENYLYLTRANSFERASE AND SULFURTRANSFERASE MOCS3"/>
    <property type="match status" value="1"/>
</dbReference>
<gene>
    <name evidence="3" type="ORF">HXX08_04740</name>
    <name evidence="4" type="ORF">OZ401_000296</name>
</gene>
<dbReference type="GO" id="GO:0004792">
    <property type="term" value="F:thiosulfate-cyanide sulfurtransferase activity"/>
    <property type="evidence" value="ECO:0007669"/>
    <property type="project" value="TreeGrafter"/>
</dbReference>
<keyword evidence="3" id="KW-0548">Nucleotidyltransferase</keyword>
<reference evidence="3 5" key="1">
    <citation type="submission" date="2020-06" db="EMBL/GenBank/DDBJ databases">
        <title>Anoxygenic phototrophic Chloroflexota member uses a Type I reaction center.</title>
        <authorList>
            <person name="Tsuji J.M."/>
            <person name="Shaw N.A."/>
            <person name="Nagashima S."/>
            <person name="Venkiteswaran J."/>
            <person name="Schiff S.L."/>
            <person name="Hanada S."/>
            <person name="Tank M."/>
            <person name="Neufeld J.D."/>
        </authorList>
    </citation>
    <scope>NUCLEOTIDE SEQUENCE [LARGE SCALE GENOMIC DNA]</scope>
    <source>
        <strain evidence="3">L227-S17</strain>
    </source>
</reference>
<dbReference type="InterPro" id="IPR000594">
    <property type="entry name" value="ThiF_NAD_FAD-bd"/>
</dbReference>
<protein>
    <submittedName>
        <fullName evidence="3">ThiF family adenylyltransferase</fullName>
    </submittedName>
</protein>
<evidence type="ECO:0000259" key="2">
    <source>
        <dbReference type="Pfam" id="PF00899"/>
    </source>
</evidence>
<evidence type="ECO:0000256" key="1">
    <source>
        <dbReference type="ARBA" id="ARBA00009919"/>
    </source>
</evidence>
<dbReference type="GO" id="GO:0005829">
    <property type="term" value="C:cytosol"/>
    <property type="evidence" value="ECO:0007669"/>
    <property type="project" value="TreeGrafter"/>
</dbReference>
<dbReference type="CDD" id="cd00757">
    <property type="entry name" value="ThiF_MoeB_HesA_family"/>
    <property type="match status" value="1"/>
</dbReference>
<dbReference type="GO" id="GO:0008146">
    <property type="term" value="F:sulfotransferase activity"/>
    <property type="evidence" value="ECO:0007669"/>
    <property type="project" value="TreeGrafter"/>
</dbReference>
<dbReference type="Proteomes" id="UP001431572">
    <property type="component" value="Chromosome 1"/>
</dbReference>
<feature type="domain" description="THIF-type NAD/FAD binding fold" evidence="2">
    <location>
        <begin position="13"/>
        <end position="250"/>
    </location>
</feature>
<dbReference type="RefSeq" id="WP_341468943.1">
    <property type="nucleotide sequence ID" value="NZ_CP128399.1"/>
</dbReference>
<dbReference type="Proteomes" id="UP000521676">
    <property type="component" value="Unassembled WGS sequence"/>
</dbReference>
<dbReference type="InterPro" id="IPR035985">
    <property type="entry name" value="Ubiquitin-activating_enz"/>
</dbReference>
<dbReference type="SUPFAM" id="SSF69572">
    <property type="entry name" value="Activating enzymes of the ubiquitin-like proteins"/>
    <property type="match status" value="1"/>
</dbReference>
<dbReference type="PANTHER" id="PTHR10953">
    <property type="entry name" value="UBIQUITIN-ACTIVATING ENZYME E1"/>
    <property type="match status" value="1"/>
</dbReference>
<accession>A0A8T7LZY5</accession>
<proteinExistence type="inferred from homology"/>
<dbReference type="InterPro" id="IPR045886">
    <property type="entry name" value="ThiF/MoeB/HesA"/>
</dbReference>
<dbReference type="GO" id="GO:0008641">
    <property type="term" value="F:ubiquitin-like modifier activating enzyme activity"/>
    <property type="evidence" value="ECO:0007669"/>
    <property type="project" value="InterPro"/>
</dbReference>
<dbReference type="GO" id="GO:0016779">
    <property type="term" value="F:nucleotidyltransferase activity"/>
    <property type="evidence" value="ECO:0007669"/>
    <property type="project" value="UniProtKB-KW"/>
</dbReference>
<dbReference type="AlphaFoldDB" id="A0A8T7LZY5"/>
<evidence type="ECO:0000313" key="6">
    <source>
        <dbReference type="Proteomes" id="UP001431572"/>
    </source>
</evidence>
<keyword evidence="6" id="KW-1185">Reference proteome</keyword>
<dbReference type="FunFam" id="3.40.50.720:FF:000080">
    <property type="entry name" value="Thiazole biosynthesis adenylyltransferase ThiF"/>
    <property type="match status" value="1"/>
</dbReference>
<reference evidence="4" key="2">
    <citation type="journal article" date="2024" name="Nature">
        <title>Anoxygenic phototroph of the Chloroflexota uses a type I reaction centre.</title>
        <authorList>
            <person name="Tsuji J.M."/>
            <person name="Shaw N.A."/>
            <person name="Nagashima S."/>
            <person name="Venkiteswaran J.J."/>
            <person name="Schiff S.L."/>
            <person name="Watanabe T."/>
            <person name="Fukui M."/>
            <person name="Hanada S."/>
            <person name="Tank M."/>
            <person name="Neufeld J.D."/>
        </authorList>
    </citation>
    <scope>NUCLEOTIDE SEQUENCE</scope>
    <source>
        <strain evidence="4">L227-S17</strain>
    </source>
</reference>
<dbReference type="Pfam" id="PF00899">
    <property type="entry name" value="ThiF"/>
    <property type="match status" value="1"/>
</dbReference>
<keyword evidence="3" id="KW-0808">Transferase</keyword>
<dbReference type="Gene3D" id="3.40.50.720">
    <property type="entry name" value="NAD(P)-binding Rossmann-like Domain"/>
    <property type="match status" value="1"/>
</dbReference>
<name>A0A8T7LZY5_9CHLR</name>
<evidence type="ECO:0000313" key="3">
    <source>
        <dbReference type="EMBL" id="NWJ45169.1"/>
    </source>
</evidence>
<sequence length="350" mass="37967">MNINENKNELARYARQTLYPGIGLEGQKKLLQSRVLIVGCGALGTSLANHLARAGVGHLTIIDRDFIELNNLQRQTLFDEEDLKHALPKAAAATAKLRLINSEISIEALVEDFNYDNALELVKGVDVVLDGTDNFETRYLINDACVKLGKAWVYSGVIAAYGITSTIVPGQTPCLRCLFPDPPPPGTTPTCDTAGIIGSIVGVISSIAAGEAIKLLVGKGTLNRGLLSVDLWQNSFEKLPIETPLPDCPCCGKRKFEYLESEGARGSHAASLCGRNAVQISVRPAAQINLEELAMRLQVAGAAEVAQNEYLLRFKLNSYEFTVFPDARAIIKGTDDENMAKTLYSRYIGI</sequence>
<organism evidence="3 5">
    <name type="scientific">Candidatus Chlorohelix allophototropha</name>
    <dbReference type="NCBI Taxonomy" id="3003348"/>
    <lineage>
        <taxon>Bacteria</taxon>
        <taxon>Bacillati</taxon>
        <taxon>Chloroflexota</taxon>
        <taxon>Chloroflexia</taxon>
        <taxon>Candidatus Chloroheliales</taxon>
        <taxon>Candidatus Chloroheliaceae</taxon>
        <taxon>Candidatus Chlorohelix</taxon>
    </lineage>
</organism>
<evidence type="ECO:0000313" key="4">
    <source>
        <dbReference type="EMBL" id="WJW67048.1"/>
    </source>
</evidence>
<comment type="similarity">
    <text evidence="1">Belongs to the HesA/MoeB/ThiF family.</text>
</comment>
<dbReference type="EMBL" id="JACATZ010000001">
    <property type="protein sequence ID" value="NWJ45169.1"/>
    <property type="molecule type" value="Genomic_DNA"/>
</dbReference>
<evidence type="ECO:0000313" key="5">
    <source>
        <dbReference type="Proteomes" id="UP000521676"/>
    </source>
</evidence>